<evidence type="ECO:0000313" key="3">
    <source>
        <dbReference type="Proteomes" id="UP001199750"/>
    </source>
</evidence>
<feature type="transmembrane region" description="Helical" evidence="1">
    <location>
        <begin position="31"/>
        <end position="55"/>
    </location>
</feature>
<gene>
    <name evidence="2" type="ORF">L0P03_19565</name>
</gene>
<accession>A0AAW5CAU5</accession>
<dbReference type="Proteomes" id="UP001199750">
    <property type="component" value="Unassembled WGS sequence"/>
</dbReference>
<protein>
    <submittedName>
        <fullName evidence="2">Uncharacterized protein</fullName>
    </submittedName>
</protein>
<dbReference type="EMBL" id="JAKNDN010000054">
    <property type="protein sequence ID" value="MCG4962018.1"/>
    <property type="molecule type" value="Genomic_DNA"/>
</dbReference>
<sequence>MRGTLAAIVGGDAIAFLLTMHDRFSVADFHLWYFMGIGVSFFFYAVYILVINILFNHGKIKDEKTYGRFTSAGETAIQHLKRIEASVDEFEYLLMRW</sequence>
<evidence type="ECO:0000313" key="2">
    <source>
        <dbReference type="EMBL" id="MCG4962018.1"/>
    </source>
</evidence>
<dbReference type="RefSeq" id="WP_046403769.1">
    <property type="nucleotide sequence ID" value="NZ_JADMYR010000054.1"/>
</dbReference>
<reference evidence="2" key="1">
    <citation type="submission" date="2022-01" db="EMBL/GenBank/DDBJ databases">
        <title>Collection of gut derived symbiotic bacterial strains cultured from healthy donors.</title>
        <authorList>
            <person name="Lin H."/>
            <person name="Kohout C."/>
            <person name="Waligurski E."/>
            <person name="Pamer E.G."/>
        </authorList>
    </citation>
    <scope>NUCLEOTIDE SEQUENCE</scope>
    <source>
        <strain evidence="2">DFI.1.149</strain>
    </source>
</reference>
<evidence type="ECO:0000256" key="1">
    <source>
        <dbReference type="SAM" id="Phobius"/>
    </source>
</evidence>
<name>A0AAW5CAU5_9BACT</name>
<dbReference type="AlphaFoldDB" id="A0AAW5CAU5"/>
<comment type="caution">
    <text evidence="2">The sequence shown here is derived from an EMBL/GenBank/DDBJ whole genome shotgun (WGS) entry which is preliminary data.</text>
</comment>
<keyword evidence="1" id="KW-0812">Transmembrane</keyword>
<keyword evidence="1" id="KW-1133">Transmembrane helix</keyword>
<keyword evidence="1" id="KW-0472">Membrane</keyword>
<organism evidence="2 3">
    <name type="scientific">Odoribacter splanchnicus</name>
    <dbReference type="NCBI Taxonomy" id="28118"/>
    <lineage>
        <taxon>Bacteria</taxon>
        <taxon>Pseudomonadati</taxon>
        <taxon>Bacteroidota</taxon>
        <taxon>Bacteroidia</taxon>
        <taxon>Bacteroidales</taxon>
        <taxon>Odoribacteraceae</taxon>
        <taxon>Odoribacter</taxon>
    </lineage>
</organism>
<proteinExistence type="predicted"/>